<keyword evidence="1" id="KW-0812">Transmembrane</keyword>
<proteinExistence type="predicted"/>
<keyword evidence="1" id="KW-0472">Membrane</keyword>
<sequence>MLTLLLIIVAIIFGILSVAGVPTRVSWSGLGVICLGAAMLVARGGLT</sequence>
<protein>
    <submittedName>
        <fullName evidence="2">Uncharacterized protein</fullName>
    </submittedName>
</protein>
<dbReference type="Proteomes" id="UP000471082">
    <property type="component" value="Unassembled WGS sequence"/>
</dbReference>
<evidence type="ECO:0000313" key="3">
    <source>
        <dbReference type="Proteomes" id="UP000471082"/>
    </source>
</evidence>
<organism evidence="2 3">
    <name type="scientific">Xanthomonas perforans</name>
    <dbReference type="NCBI Taxonomy" id="442694"/>
    <lineage>
        <taxon>Bacteria</taxon>
        <taxon>Pseudomonadati</taxon>
        <taxon>Pseudomonadota</taxon>
        <taxon>Gammaproteobacteria</taxon>
        <taxon>Lysobacterales</taxon>
        <taxon>Lysobacteraceae</taxon>
        <taxon>Xanthomonas</taxon>
    </lineage>
</organism>
<evidence type="ECO:0000256" key="1">
    <source>
        <dbReference type="SAM" id="Phobius"/>
    </source>
</evidence>
<dbReference type="EMBL" id="JAAGYU010000180">
    <property type="protein sequence ID" value="NEL78726.1"/>
    <property type="molecule type" value="Genomic_DNA"/>
</dbReference>
<name>A0A6P0FAV1_XANPE</name>
<dbReference type="AlphaFoldDB" id="A0A6P0FAV1"/>
<comment type="caution">
    <text evidence="2">The sequence shown here is derived from an EMBL/GenBank/DDBJ whole genome shotgun (WGS) entry which is preliminary data.</text>
</comment>
<evidence type="ECO:0000313" key="2">
    <source>
        <dbReference type="EMBL" id="NEL78726.1"/>
    </source>
</evidence>
<feature type="transmembrane region" description="Helical" evidence="1">
    <location>
        <begin position="27"/>
        <end position="46"/>
    </location>
</feature>
<keyword evidence="1" id="KW-1133">Transmembrane helix</keyword>
<reference evidence="2 3" key="1">
    <citation type="submission" date="2019-11" db="EMBL/GenBank/DDBJ databases">
        <title>Genome-resolved metagenomics to study the prevalence of co-infection and intraspecific heterogeneity among plant pathogen metapopulations.</title>
        <authorList>
            <person name="Newberry E."/>
            <person name="Bhandari R."/>
            <person name="Kemble J."/>
            <person name="Sikora E."/>
            <person name="Potnis N."/>
        </authorList>
    </citation>
    <scope>NUCLEOTIDE SEQUENCE [LARGE SCALE GENOMIC DNA]</scope>
    <source>
        <strain evidence="2">Xp_Tom_Tuscaloosa_18b</strain>
    </source>
</reference>
<accession>A0A6P0FAV1</accession>
<gene>
    <name evidence="2" type="ORF">G3W61_21190</name>
</gene>